<gene>
    <name evidence="1" type="primary">NCL1_42887</name>
    <name evidence="1" type="ORF">TNIN_268081</name>
</gene>
<dbReference type="OrthoDB" id="6437215at2759"/>
<proteinExistence type="predicted"/>
<sequence>MIIKIQLEANRTIYILKYINAMGFRNYEVEHLITPERGVVNFNTLHLLLRRILKETGIGKRTVKYKYPDADAFLRRLLEGGEISSTDLEVSSEEHLESDEVILKTDDFEDTSTNTDSDVWPGAEFGDLFTTVNELEKKLEKVIRQMEKIEMNLAGTVRKIKYDDGEKRERKTESDINRDEFEEALEEIGEAIARLGNKLKLQEGSQGESINEEILKKMCLEAAEEEIAKRQAVFTQGLQQLAIAVRNLQYIIKEIINPEAAGITK</sequence>
<comment type="caution">
    <text evidence="1">The sequence shown here is derived from an EMBL/GenBank/DDBJ whole genome shotgun (WGS) entry which is preliminary data.</text>
</comment>
<organism evidence="1 2">
    <name type="scientific">Trichonephila inaurata madagascariensis</name>
    <dbReference type="NCBI Taxonomy" id="2747483"/>
    <lineage>
        <taxon>Eukaryota</taxon>
        <taxon>Metazoa</taxon>
        <taxon>Ecdysozoa</taxon>
        <taxon>Arthropoda</taxon>
        <taxon>Chelicerata</taxon>
        <taxon>Arachnida</taxon>
        <taxon>Araneae</taxon>
        <taxon>Araneomorphae</taxon>
        <taxon>Entelegynae</taxon>
        <taxon>Araneoidea</taxon>
        <taxon>Nephilidae</taxon>
        <taxon>Trichonephila</taxon>
        <taxon>Trichonephila inaurata</taxon>
    </lineage>
</organism>
<protein>
    <submittedName>
        <fullName evidence="1">Uncharacterized protein</fullName>
    </submittedName>
</protein>
<evidence type="ECO:0000313" key="2">
    <source>
        <dbReference type="Proteomes" id="UP000886998"/>
    </source>
</evidence>
<evidence type="ECO:0000313" key="1">
    <source>
        <dbReference type="EMBL" id="GFY58325.1"/>
    </source>
</evidence>
<dbReference type="EMBL" id="BMAV01012009">
    <property type="protein sequence ID" value="GFY58325.1"/>
    <property type="molecule type" value="Genomic_DNA"/>
</dbReference>
<reference evidence="1" key="1">
    <citation type="submission" date="2020-08" db="EMBL/GenBank/DDBJ databases">
        <title>Multicomponent nature underlies the extraordinary mechanical properties of spider dragline silk.</title>
        <authorList>
            <person name="Kono N."/>
            <person name="Nakamura H."/>
            <person name="Mori M."/>
            <person name="Yoshida Y."/>
            <person name="Ohtoshi R."/>
            <person name="Malay A.D."/>
            <person name="Moran D.A.P."/>
            <person name="Tomita M."/>
            <person name="Numata K."/>
            <person name="Arakawa K."/>
        </authorList>
    </citation>
    <scope>NUCLEOTIDE SEQUENCE</scope>
</reference>
<dbReference type="AlphaFoldDB" id="A0A8X6XR25"/>
<keyword evidence="2" id="KW-1185">Reference proteome</keyword>
<name>A0A8X6XR25_9ARAC</name>
<accession>A0A8X6XR25</accession>
<dbReference type="Proteomes" id="UP000886998">
    <property type="component" value="Unassembled WGS sequence"/>
</dbReference>